<evidence type="ECO:0000256" key="2">
    <source>
        <dbReference type="ARBA" id="ARBA00023125"/>
    </source>
</evidence>
<dbReference type="SUPFAM" id="SSF47413">
    <property type="entry name" value="lambda repressor-like DNA-binding domains"/>
    <property type="match status" value="1"/>
</dbReference>
<dbReference type="Gene3D" id="1.10.260.40">
    <property type="entry name" value="lambda repressor-like DNA-binding domains"/>
    <property type="match status" value="1"/>
</dbReference>
<evidence type="ECO:0000313" key="5">
    <source>
        <dbReference type="EMBL" id="MCW5320698.1"/>
    </source>
</evidence>
<dbReference type="PANTHER" id="PTHR30146">
    <property type="entry name" value="LACI-RELATED TRANSCRIPTIONAL REPRESSOR"/>
    <property type="match status" value="1"/>
</dbReference>
<dbReference type="Gene3D" id="3.40.50.2300">
    <property type="match status" value="2"/>
</dbReference>
<dbReference type="CDD" id="cd01392">
    <property type="entry name" value="HTH_LacI"/>
    <property type="match status" value="1"/>
</dbReference>
<evidence type="ECO:0000313" key="6">
    <source>
        <dbReference type="Proteomes" id="UP001208935"/>
    </source>
</evidence>
<dbReference type="InterPro" id="IPR028082">
    <property type="entry name" value="Peripla_BP_I"/>
</dbReference>
<comment type="caution">
    <text evidence="5">The sequence shown here is derived from an EMBL/GenBank/DDBJ whole genome shotgun (WGS) entry which is preliminary data.</text>
</comment>
<dbReference type="Pfam" id="PF00356">
    <property type="entry name" value="LacI"/>
    <property type="match status" value="1"/>
</dbReference>
<dbReference type="InterPro" id="IPR010982">
    <property type="entry name" value="Lambda_DNA-bd_dom_sf"/>
</dbReference>
<dbReference type="PROSITE" id="PS00356">
    <property type="entry name" value="HTH_LACI_1"/>
    <property type="match status" value="1"/>
</dbReference>
<evidence type="ECO:0000259" key="4">
    <source>
        <dbReference type="PROSITE" id="PS50932"/>
    </source>
</evidence>
<name>A0ABT3KQU8_9BURK</name>
<keyword evidence="2" id="KW-0238">DNA-binding</keyword>
<dbReference type="SMART" id="SM00354">
    <property type="entry name" value="HTH_LACI"/>
    <property type="match status" value="1"/>
</dbReference>
<accession>A0ABT3KQU8</accession>
<keyword evidence="3" id="KW-0804">Transcription</keyword>
<evidence type="ECO:0000256" key="1">
    <source>
        <dbReference type="ARBA" id="ARBA00023015"/>
    </source>
</evidence>
<evidence type="ECO:0000256" key="3">
    <source>
        <dbReference type="ARBA" id="ARBA00023163"/>
    </source>
</evidence>
<dbReference type="Pfam" id="PF13377">
    <property type="entry name" value="Peripla_BP_3"/>
    <property type="match status" value="1"/>
</dbReference>
<dbReference type="SUPFAM" id="SSF53822">
    <property type="entry name" value="Periplasmic binding protein-like I"/>
    <property type="match status" value="1"/>
</dbReference>
<organism evidence="5 6">
    <name type="scientific">Verminephrobacter aporrectodeae subsp. tuberculatae</name>
    <dbReference type="NCBI Taxonomy" id="1110392"/>
    <lineage>
        <taxon>Bacteria</taxon>
        <taxon>Pseudomonadati</taxon>
        <taxon>Pseudomonadota</taxon>
        <taxon>Betaproteobacteria</taxon>
        <taxon>Burkholderiales</taxon>
        <taxon>Comamonadaceae</taxon>
        <taxon>Verminephrobacter</taxon>
    </lineage>
</organism>
<dbReference type="PANTHER" id="PTHR30146:SF109">
    <property type="entry name" value="HTH-TYPE TRANSCRIPTIONAL REGULATOR GALS"/>
    <property type="match status" value="1"/>
</dbReference>
<keyword evidence="1" id="KW-0805">Transcription regulation</keyword>
<dbReference type="Proteomes" id="UP001208935">
    <property type="component" value="Unassembled WGS sequence"/>
</dbReference>
<sequence>MSRTMPTLADLAAAAGVSTMTVSRALNNQPGISPRTRDIILKVASEKGYTSNRVAQKLSSGQSRVIGVIALQLELPFIIGVVSSVVRAAAAAGNEVLIYSHPEREKQPSSSVLHLLQQFTDGAVALPPYHDGFVEALARGRFPVAMVDSPIDHADLSCVACDDYGGARSAMKHLADLGHKRIAFIDGVEKLGSAKERLRAYHEAVAVHGLARDPALLVPGHFSHAGGHAAALALLALRKRPTAIFAANDLSAFGAMAALQEQGLKIPQDMSVVGFDDAPAALHVHPALTTVRQPMEGIGRAAVSTLLSQIAGLAPDSVRVTLPTELMVRQSTAAPRD</sequence>
<dbReference type="EMBL" id="QZCW01000001">
    <property type="protein sequence ID" value="MCW5320698.1"/>
    <property type="molecule type" value="Genomic_DNA"/>
</dbReference>
<dbReference type="InterPro" id="IPR000843">
    <property type="entry name" value="HTH_LacI"/>
</dbReference>
<proteinExistence type="predicted"/>
<reference evidence="6" key="1">
    <citation type="submission" date="2023-07" db="EMBL/GenBank/DDBJ databases">
        <title>Verminephrobacter genomes.</title>
        <authorList>
            <person name="Lund M.B."/>
        </authorList>
    </citation>
    <scope>NUCLEOTIDE SEQUENCE [LARGE SCALE GENOMIC DNA]</scope>
    <source>
        <strain evidence="6">AtM5-05</strain>
    </source>
</reference>
<gene>
    <name evidence="5" type="ORF">D5039_05795</name>
</gene>
<dbReference type="CDD" id="cd06267">
    <property type="entry name" value="PBP1_LacI_sugar_binding-like"/>
    <property type="match status" value="1"/>
</dbReference>
<protein>
    <submittedName>
        <fullName evidence="5">LacI family transcriptional regulator</fullName>
    </submittedName>
</protein>
<dbReference type="InterPro" id="IPR046335">
    <property type="entry name" value="LacI/GalR-like_sensor"/>
</dbReference>
<keyword evidence="6" id="KW-1185">Reference proteome</keyword>
<feature type="domain" description="HTH lacI-type" evidence="4">
    <location>
        <begin position="6"/>
        <end position="60"/>
    </location>
</feature>
<dbReference type="PROSITE" id="PS50932">
    <property type="entry name" value="HTH_LACI_2"/>
    <property type="match status" value="1"/>
</dbReference>